<feature type="compositionally biased region" description="Polar residues" evidence="1">
    <location>
        <begin position="478"/>
        <end position="489"/>
    </location>
</feature>
<dbReference type="AlphaFoldDB" id="A0A6A6T8T4"/>
<reference evidence="2" key="1">
    <citation type="journal article" date="2020" name="Stud. Mycol.">
        <title>101 Dothideomycetes genomes: a test case for predicting lifestyles and emergence of pathogens.</title>
        <authorList>
            <person name="Haridas S."/>
            <person name="Albert R."/>
            <person name="Binder M."/>
            <person name="Bloem J."/>
            <person name="Labutti K."/>
            <person name="Salamov A."/>
            <person name="Andreopoulos B."/>
            <person name="Baker S."/>
            <person name="Barry K."/>
            <person name="Bills G."/>
            <person name="Bluhm B."/>
            <person name="Cannon C."/>
            <person name="Castanera R."/>
            <person name="Culley D."/>
            <person name="Daum C."/>
            <person name="Ezra D."/>
            <person name="Gonzalez J."/>
            <person name="Henrissat B."/>
            <person name="Kuo A."/>
            <person name="Liang C."/>
            <person name="Lipzen A."/>
            <person name="Lutzoni F."/>
            <person name="Magnuson J."/>
            <person name="Mondo S."/>
            <person name="Nolan M."/>
            <person name="Ohm R."/>
            <person name="Pangilinan J."/>
            <person name="Park H.-J."/>
            <person name="Ramirez L."/>
            <person name="Alfaro M."/>
            <person name="Sun H."/>
            <person name="Tritt A."/>
            <person name="Yoshinaga Y."/>
            <person name="Zwiers L.-H."/>
            <person name="Turgeon B."/>
            <person name="Goodwin S."/>
            <person name="Spatafora J."/>
            <person name="Crous P."/>
            <person name="Grigoriev I."/>
        </authorList>
    </citation>
    <scope>NUCLEOTIDE SEQUENCE</scope>
    <source>
        <strain evidence="2">CBS 122681</strain>
    </source>
</reference>
<dbReference type="Proteomes" id="UP000799324">
    <property type="component" value="Unassembled WGS sequence"/>
</dbReference>
<evidence type="ECO:0000313" key="3">
    <source>
        <dbReference type="Proteomes" id="UP000799324"/>
    </source>
</evidence>
<feature type="compositionally biased region" description="Basic and acidic residues" evidence="1">
    <location>
        <begin position="684"/>
        <end position="696"/>
    </location>
</feature>
<feature type="compositionally biased region" description="Polar residues" evidence="1">
    <location>
        <begin position="327"/>
        <end position="368"/>
    </location>
</feature>
<dbReference type="EMBL" id="MU004336">
    <property type="protein sequence ID" value="KAF2656405.1"/>
    <property type="molecule type" value="Genomic_DNA"/>
</dbReference>
<feature type="compositionally biased region" description="Polar residues" evidence="1">
    <location>
        <begin position="206"/>
        <end position="220"/>
    </location>
</feature>
<name>A0A6A6T8T4_9PLEO</name>
<feature type="compositionally biased region" description="Low complexity" evidence="1">
    <location>
        <begin position="83"/>
        <end position="100"/>
    </location>
</feature>
<evidence type="ECO:0000256" key="1">
    <source>
        <dbReference type="SAM" id="MobiDB-lite"/>
    </source>
</evidence>
<feature type="compositionally biased region" description="Basic and acidic residues" evidence="1">
    <location>
        <begin position="703"/>
        <end position="726"/>
    </location>
</feature>
<organism evidence="2 3">
    <name type="scientific">Lophiostoma macrostomum CBS 122681</name>
    <dbReference type="NCBI Taxonomy" id="1314788"/>
    <lineage>
        <taxon>Eukaryota</taxon>
        <taxon>Fungi</taxon>
        <taxon>Dikarya</taxon>
        <taxon>Ascomycota</taxon>
        <taxon>Pezizomycotina</taxon>
        <taxon>Dothideomycetes</taxon>
        <taxon>Pleosporomycetidae</taxon>
        <taxon>Pleosporales</taxon>
        <taxon>Lophiostomataceae</taxon>
        <taxon>Lophiostoma</taxon>
    </lineage>
</organism>
<gene>
    <name evidence="2" type="ORF">K491DRAFT_678021</name>
</gene>
<keyword evidence="3" id="KW-1185">Reference proteome</keyword>
<protein>
    <submittedName>
        <fullName evidence="2">Uncharacterized protein</fullName>
    </submittedName>
</protein>
<feature type="compositionally biased region" description="Low complexity" evidence="1">
    <location>
        <begin position="458"/>
        <end position="476"/>
    </location>
</feature>
<feature type="region of interest" description="Disordered" evidence="1">
    <location>
        <begin position="1"/>
        <end position="624"/>
    </location>
</feature>
<feature type="compositionally biased region" description="Basic and acidic residues" evidence="1">
    <location>
        <begin position="12"/>
        <end position="24"/>
    </location>
</feature>
<feature type="compositionally biased region" description="Polar residues" evidence="1">
    <location>
        <begin position="665"/>
        <end position="683"/>
    </location>
</feature>
<sequence>MAGPRSLNPTCEDYHSDESDHDSVLEENFPRTSPAAPEKANVAAKRSQNSVGSERPPTAERVVSNIDVQSDSGYSSHTAATMSSADSAPSAKSQSPPAAAVHAEPNPPPSPALKKRPALGEERKRSSQQSPRKPLLSRSGSVSSRNTNPPRDRRSTVTADCTDPNCTQCVPNPRVRKSQPPSIASTLDIPYIPSDQRSQRSDPAPTRSSYISPQSPTYSRQPAPYMQGSAVIQPAQSTRRRSSSTARTARPVSYHAGDASQGYWQGMPGGSYPTPPQHGPPPALSAHYNMQQAQASPYPYGGTPPSTYYGAPLPTPPHDSQRPGMPSRNSSNYSARRPTSTYGATLITQGQSTENMPSARYPSQPQSARTERFPQAQLGWRGEDDDEDEDEDSSEYTSSSEEEEEETARARRLMPPPKMKGSTERRPSLRRPKTDHLSDRRMSQSLTFDAPRPRDPRASQVSTAATSRSTSKARPTLVQGTKAQSAFETSSRKDARITVEDSRSRRRSEQIYDKQYDLEARRRSKIYQEATAIPSQRRRGESNGQSKLRDNVDGVEAYMNRTRGSDAPFNDQVHKAAKQRASRGPPGPSDAGSTRSKGSDHKSRVSHSARTTVTNGTSAGGEIRLKVDASAPLSLQFNGDMEGRVLNINPAEDGMAEIVIASARGNETTYAGDRSSVSGNRRSTIGDRDRARRAEESSVSSRGRREQYREDERRPLGRREPIRYRS</sequence>
<feature type="compositionally biased region" description="Polar residues" evidence="1">
    <location>
        <begin position="156"/>
        <end position="170"/>
    </location>
</feature>
<accession>A0A6A6T8T4</accession>
<feature type="compositionally biased region" description="Pro residues" evidence="1">
    <location>
        <begin position="273"/>
        <end position="283"/>
    </location>
</feature>
<feature type="region of interest" description="Disordered" evidence="1">
    <location>
        <begin position="663"/>
        <end position="726"/>
    </location>
</feature>
<feature type="compositionally biased region" description="Basic and acidic residues" evidence="1">
    <location>
        <begin position="421"/>
        <end position="442"/>
    </location>
</feature>
<feature type="compositionally biased region" description="Polar residues" evidence="1">
    <location>
        <begin position="66"/>
        <end position="82"/>
    </location>
</feature>
<feature type="compositionally biased region" description="Polar residues" evidence="1">
    <location>
        <begin position="138"/>
        <end position="149"/>
    </location>
</feature>
<proteinExistence type="predicted"/>
<evidence type="ECO:0000313" key="2">
    <source>
        <dbReference type="EMBL" id="KAF2656405.1"/>
    </source>
</evidence>
<feature type="compositionally biased region" description="Basic and acidic residues" evidence="1">
    <location>
        <begin position="490"/>
        <end position="521"/>
    </location>
</feature>
<feature type="compositionally biased region" description="Polar residues" evidence="1">
    <location>
        <begin position="606"/>
        <end position="617"/>
    </location>
</feature>
<feature type="compositionally biased region" description="Low complexity" evidence="1">
    <location>
        <begin position="295"/>
        <end position="312"/>
    </location>
</feature>
<feature type="compositionally biased region" description="Acidic residues" evidence="1">
    <location>
        <begin position="383"/>
        <end position="406"/>
    </location>
</feature>
<dbReference type="OrthoDB" id="5407458at2759"/>